<feature type="compositionally biased region" description="Basic and acidic residues" evidence="1">
    <location>
        <begin position="43"/>
        <end position="55"/>
    </location>
</feature>
<proteinExistence type="predicted"/>
<gene>
    <name evidence="2" type="ORF">KI387_034048</name>
</gene>
<sequence length="82" mass="9316">LGHPGQKYARDADRPVWRKSVHFGRLRDICPRQSGIAGPKVCRGREPTDSPKTGDFHPGQLGQKDAEDAKIRKSRERMESRH</sequence>
<organism evidence="2 3">
    <name type="scientific">Taxus chinensis</name>
    <name type="common">Chinese yew</name>
    <name type="synonym">Taxus wallichiana var. chinensis</name>
    <dbReference type="NCBI Taxonomy" id="29808"/>
    <lineage>
        <taxon>Eukaryota</taxon>
        <taxon>Viridiplantae</taxon>
        <taxon>Streptophyta</taxon>
        <taxon>Embryophyta</taxon>
        <taxon>Tracheophyta</taxon>
        <taxon>Spermatophyta</taxon>
        <taxon>Pinopsida</taxon>
        <taxon>Pinidae</taxon>
        <taxon>Conifers II</taxon>
        <taxon>Cupressales</taxon>
        <taxon>Taxaceae</taxon>
        <taxon>Taxus</taxon>
    </lineage>
</organism>
<name>A0AA38F5R3_TAXCH</name>
<evidence type="ECO:0000313" key="3">
    <source>
        <dbReference type="Proteomes" id="UP000824469"/>
    </source>
</evidence>
<feature type="non-terminal residue" evidence="2">
    <location>
        <position position="1"/>
    </location>
</feature>
<evidence type="ECO:0000256" key="1">
    <source>
        <dbReference type="SAM" id="MobiDB-lite"/>
    </source>
</evidence>
<evidence type="ECO:0000313" key="2">
    <source>
        <dbReference type="EMBL" id="KAH9289931.1"/>
    </source>
</evidence>
<protein>
    <submittedName>
        <fullName evidence="2">Uncharacterized protein</fullName>
    </submittedName>
</protein>
<feature type="compositionally biased region" description="Basic and acidic residues" evidence="1">
    <location>
        <begin position="64"/>
        <end position="82"/>
    </location>
</feature>
<keyword evidence="3" id="KW-1185">Reference proteome</keyword>
<dbReference type="Proteomes" id="UP000824469">
    <property type="component" value="Unassembled WGS sequence"/>
</dbReference>
<dbReference type="EMBL" id="JAHRHJ020003813">
    <property type="protein sequence ID" value="KAH9289931.1"/>
    <property type="molecule type" value="Genomic_DNA"/>
</dbReference>
<accession>A0AA38F5R3</accession>
<reference evidence="2 3" key="1">
    <citation type="journal article" date="2021" name="Nat. Plants">
        <title>The Taxus genome provides insights into paclitaxel biosynthesis.</title>
        <authorList>
            <person name="Xiong X."/>
            <person name="Gou J."/>
            <person name="Liao Q."/>
            <person name="Li Y."/>
            <person name="Zhou Q."/>
            <person name="Bi G."/>
            <person name="Li C."/>
            <person name="Du R."/>
            <person name="Wang X."/>
            <person name="Sun T."/>
            <person name="Guo L."/>
            <person name="Liang H."/>
            <person name="Lu P."/>
            <person name="Wu Y."/>
            <person name="Zhang Z."/>
            <person name="Ro D.K."/>
            <person name="Shang Y."/>
            <person name="Huang S."/>
            <person name="Yan J."/>
        </authorList>
    </citation>
    <scope>NUCLEOTIDE SEQUENCE [LARGE SCALE GENOMIC DNA]</scope>
    <source>
        <strain evidence="2">Ta-2019</strain>
    </source>
</reference>
<dbReference type="AlphaFoldDB" id="A0AA38F5R3"/>
<feature type="region of interest" description="Disordered" evidence="1">
    <location>
        <begin position="32"/>
        <end position="82"/>
    </location>
</feature>
<comment type="caution">
    <text evidence="2">The sequence shown here is derived from an EMBL/GenBank/DDBJ whole genome shotgun (WGS) entry which is preliminary data.</text>
</comment>
<feature type="non-terminal residue" evidence="2">
    <location>
        <position position="82"/>
    </location>
</feature>